<dbReference type="Proteomes" id="UP001273935">
    <property type="component" value="Unassembled WGS sequence"/>
</dbReference>
<keyword evidence="1" id="KW-0812">Transmembrane</keyword>
<dbReference type="Pfam" id="PF06123">
    <property type="entry name" value="CreD"/>
    <property type="match status" value="1"/>
</dbReference>
<comment type="caution">
    <text evidence="2">The sequence shown here is derived from an EMBL/GenBank/DDBJ whole genome shotgun (WGS) entry which is preliminary data.</text>
</comment>
<proteinExistence type="predicted"/>
<sequence>GFFLVEVLKRINVHPVQYGLVGLALAFFYLLLLSLSEHPAVEGLAAVLIGAVGQGLLHVGGEEAGLPAGGEA</sequence>
<keyword evidence="1" id="KW-1133">Transmembrane helix</keyword>
<dbReference type="InterPro" id="IPR010364">
    <property type="entry name" value="Uncharacterised_IM_CreD"/>
</dbReference>
<evidence type="ECO:0000313" key="3">
    <source>
        <dbReference type="Proteomes" id="UP001273935"/>
    </source>
</evidence>
<protein>
    <submittedName>
        <fullName evidence="2">Inner membrane CreD family protein</fullName>
    </submittedName>
</protein>
<dbReference type="PANTHER" id="PTHR30092">
    <property type="entry name" value="INNER MEMBRANE PROTEIN CRED"/>
    <property type="match status" value="1"/>
</dbReference>
<feature type="non-terminal residue" evidence="2">
    <location>
        <position position="72"/>
    </location>
</feature>
<keyword evidence="1" id="KW-0472">Membrane</keyword>
<reference evidence="2 3" key="1">
    <citation type="submission" date="2023-10" db="EMBL/GenBank/DDBJ databases">
        <title>Pseudomonas otitidis isolated from a paediatric patient with cystic fibrosis in Chile.</title>
        <authorList>
            <person name="Amsteins-Romero L."/>
            <person name="Opazo-Capurro A."/>
            <person name="Matus-Kohler M."/>
            <person name="Gonzalez-Rocha G."/>
        </authorList>
    </citation>
    <scope>NUCLEOTIDE SEQUENCE [LARGE SCALE GENOMIC DNA]</scope>
    <source>
        <strain evidence="2 3">P-714</strain>
    </source>
</reference>
<gene>
    <name evidence="2" type="ORF">R0G64_31335</name>
</gene>
<feature type="transmembrane region" description="Helical" evidence="1">
    <location>
        <begin position="16"/>
        <end position="35"/>
    </location>
</feature>
<accession>A0ABU3Y1D3</accession>
<name>A0ABU3Y1D3_9GAMM</name>
<organism evidence="2 3">
    <name type="scientific">Metapseudomonas otitidis</name>
    <dbReference type="NCBI Taxonomy" id="319939"/>
    <lineage>
        <taxon>Bacteria</taxon>
        <taxon>Pseudomonadati</taxon>
        <taxon>Pseudomonadota</taxon>
        <taxon>Gammaproteobacteria</taxon>
        <taxon>Pseudomonadales</taxon>
        <taxon>Pseudomonadaceae</taxon>
        <taxon>Metapseudomonas</taxon>
    </lineage>
</organism>
<keyword evidence="3" id="KW-1185">Reference proteome</keyword>
<dbReference type="EMBL" id="JAWJUL010000359">
    <property type="protein sequence ID" value="MDV3443907.1"/>
    <property type="molecule type" value="Genomic_DNA"/>
</dbReference>
<evidence type="ECO:0000256" key="1">
    <source>
        <dbReference type="SAM" id="Phobius"/>
    </source>
</evidence>
<dbReference type="PANTHER" id="PTHR30092:SF0">
    <property type="entry name" value="INNER MEMBRANE PROTEIN CRED"/>
    <property type="match status" value="1"/>
</dbReference>
<feature type="non-terminal residue" evidence="2">
    <location>
        <position position="1"/>
    </location>
</feature>
<evidence type="ECO:0000313" key="2">
    <source>
        <dbReference type="EMBL" id="MDV3443907.1"/>
    </source>
</evidence>
<dbReference type="RefSeq" id="WP_317234861.1">
    <property type="nucleotide sequence ID" value="NZ_JAWJUL010000359.1"/>
</dbReference>